<reference evidence="1" key="1">
    <citation type="submission" date="2015-12" db="EMBL/GenBank/DDBJ databases">
        <title>Update maize B73 reference genome by single molecule sequencing technologies.</title>
        <authorList>
            <consortium name="Maize Genome Sequencing Project"/>
            <person name="Ware D."/>
        </authorList>
    </citation>
    <scope>NUCLEOTIDE SEQUENCE [LARGE SCALE GENOMIC DNA]</scope>
    <source>
        <tissue evidence="1">Seedling</tissue>
    </source>
</reference>
<dbReference type="EMBL" id="CM007650">
    <property type="protein sequence ID" value="ONM53283.1"/>
    <property type="molecule type" value="Genomic_DNA"/>
</dbReference>
<dbReference type="AlphaFoldDB" id="A0A1D6HYT9"/>
<name>A0A1D6HYT9_MAIZE</name>
<proteinExistence type="predicted"/>
<accession>A0A1D6HYT9</accession>
<evidence type="ECO:0000313" key="1">
    <source>
        <dbReference type="EMBL" id="ONM53283.1"/>
    </source>
</evidence>
<organism evidence="1">
    <name type="scientific">Zea mays</name>
    <name type="common">Maize</name>
    <dbReference type="NCBI Taxonomy" id="4577"/>
    <lineage>
        <taxon>Eukaryota</taxon>
        <taxon>Viridiplantae</taxon>
        <taxon>Streptophyta</taxon>
        <taxon>Embryophyta</taxon>
        <taxon>Tracheophyta</taxon>
        <taxon>Spermatophyta</taxon>
        <taxon>Magnoliopsida</taxon>
        <taxon>Liliopsida</taxon>
        <taxon>Poales</taxon>
        <taxon>Poaceae</taxon>
        <taxon>PACMAD clade</taxon>
        <taxon>Panicoideae</taxon>
        <taxon>Andropogonodae</taxon>
        <taxon>Andropogoneae</taxon>
        <taxon>Tripsacinae</taxon>
        <taxon>Zea</taxon>
    </lineage>
</organism>
<protein>
    <submittedName>
        <fullName evidence="1">Uncharacterized protein</fullName>
    </submittedName>
</protein>
<sequence length="16" mass="1668">MFGSPRPPSRGTPSPP</sequence>
<gene>
    <name evidence="1" type="ORF">ZEAMMB73_Zm00001d019578</name>
</gene>